<dbReference type="EMBL" id="FWXZ01000007">
    <property type="protein sequence ID" value="SMC83974.1"/>
    <property type="molecule type" value="Genomic_DNA"/>
</dbReference>
<keyword evidence="2" id="KW-1185">Reference proteome</keyword>
<protein>
    <submittedName>
        <fullName evidence="1">Uncharacterized protein</fullName>
    </submittedName>
</protein>
<sequence length="84" mass="9846">MSKGELISKIEDAFRMVIAISGRKFQIDRDEEDWLTISERQRQNSVKHYSDTYDLVSRYKIDGNPLKNYIDSITIEEYVALLDA</sequence>
<accession>A0AC61PPS7</accession>
<reference evidence="1" key="1">
    <citation type="submission" date="2017-04" db="EMBL/GenBank/DDBJ databases">
        <authorList>
            <person name="Varghese N."/>
            <person name="Submissions S."/>
        </authorList>
    </citation>
    <scope>NUCLEOTIDE SEQUENCE</scope>
    <source>
        <strain evidence="1">WTE2008</strain>
    </source>
</reference>
<name>A0AC61PPS7_9FIRM</name>
<evidence type="ECO:0000313" key="1">
    <source>
        <dbReference type="EMBL" id="SMC83974.1"/>
    </source>
</evidence>
<organism evidence="1 2">
    <name type="scientific">Aristaeella lactis</name>
    <dbReference type="NCBI Taxonomy" id="3046383"/>
    <lineage>
        <taxon>Bacteria</taxon>
        <taxon>Bacillati</taxon>
        <taxon>Bacillota</taxon>
        <taxon>Clostridia</taxon>
        <taxon>Eubacteriales</taxon>
        <taxon>Aristaeellaceae</taxon>
        <taxon>Aristaeella</taxon>
    </lineage>
</organism>
<comment type="caution">
    <text evidence="1">The sequence shown here is derived from an EMBL/GenBank/DDBJ whole genome shotgun (WGS) entry which is preliminary data.</text>
</comment>
<dbReference type="Proteomes" id="UP000192328">
    <property type="component" value="Unassembled WGS sequence"/>
</dbReference>
<evidence type="ECO:0000313" key="2">
    <source>
        <dbReference type="Proteomes" id="UP000192328"/>
    </source>
</evidence>
<gene>
    <name evidence="1" type="ORF">SAMN06297397_2851</name>
</gene>
<proteinExistence type="predicted"/>